<dbReference type="Pfam" id="PF09347">
    <property type="entry name" value="DUF1989"/>
    <property type="match status" value="1"/>
</dbReference>
<name>A0A126UWK8_9RHOB</name>
<keyword evidence="3" id="KW-1185">Reference proteome</keyword>
<reference evidence="2 3" key="1">
    <citation type="submission" date="2016-02" db="EMBL/GenBank/DDBJ databases">
        <title>Complete genome sequence of Halocynthiibacter arcticus PAMC 20958t from arctic marine sediment.</title>
        <authorList>
            <person name="Lee Y.M."/>
            <person name="Baek K."/>
            <person name="Lee H.K."/>
            <person name="Shin S.C."/>
        </authorList>
    </citation>
    <scope>NUCLEOTIDE SEQUENCE [LARGE SCALE GENOMIC DNA]</scope>
    <source>
        <strain evidence="2">PAMC 20958</strain>
    </source>
</reference>
<dbReference type="PANTHER" id="PTHR31527:SF0">
    <property type="entry name" value="RE64534P"/>
    <property type="match status" value="1"/>
</dbReference>
<dbReference type="InterPro" id="IPR018959">
    <property type="entry name" value="DUF1989"/>
</dbReference>
<dbReference type="OrthoDB" id="9772660at2"/>
<organism evidence="2 3">
    <name type="scientific">Falsihalocynthiibacter arcticus</name>
    <dbReference type="NCBI Taxonomy" id="1579316"/>
    <lineage>
        <taxon>Bacteria</taxon>
        <taxon>Pseudomonadati</taxon>
        <taxon>Pseudomonadota</taxon>
        <taxon>Alphaproteobacteria</taxon>
        <taxon>Rhodobacterales</taxon>
        <taxon>Roseobacteraceae</taxon>
        <taxon>Falsihalocynthiibacter</taxon>
    </lineage>
</organism>
<evidence type="ECO:0000259" key="1">
    <source>
        <dbReference type="Pfam" id="PF09347"/>
    </source>
</evidence>
<evidence type="ECO:0000313" key="2">
    <source>
        <dbReference type="EMBL" id="AML50443.1"/>
    </source>
</evidence>
<gene>
    <name evidence="2" type="ORF">RC74_03425</name>
</gene>
<dbReference type="EMBL" id="CP014327">
    <property type="protein sequence ID" value="AML50443.1"/>
    <property type="molecule type" value="Genomic_DNA"/>
</dbReference>
<dbReference type="AlphaFoldDB" id="A0A126UWK8"/>
<feature type="domain" description="DUF1989" evidence="1">
    <location>
        <begin position="12"/>
        <end position="175"/>
    </location>
</feature>
<dbReference type="PANTHER" id="PTHR31527">
    <property type="entry name" value="RE64534P"/>
    <property type="match status" value="1"/>
</dbReference>
<sequence>MSARTFISETLILPGTGKAFEVLKGQVMRIEQVAGGQCVDFNAFNLHDYKEFMHCGRTRTVHGFHPSEGDFLWSQPPRENALLYILRDTYGRNDVLFPRCSAYLYEAAYGFHDHTNCHDIQAEAQREYGLTPDDVHDSFNFFMCTEVQTDGTATITRQSSQAGDYVEMVALMDVLAVPNVCGADVMRTSNFSLKPVKITIWEASEDDLAAVPKVPILRSQRTPDQFRNATIKATRELTADPDYVAGFTNTPIVETEVTIELPADLATAFNAIANRELYGADDGAALRDILFTWWEERFLQAKSGAPSLETQD</sequence>
<protein>
    <recommendedName>
        <fullName evidence="1">DUF1989 domain-containing protein</fullName>
    </recommendedName>
</protein>
<evidence type="ECO:0000313" key="3">
    <source>
        <dbReference type="Proteomes" id="UP000070371"/>
    </source>
</evidence>
<dbReference type="Proteomes" id="UP000070371">
    <property type="component" value="Chromosome"/>
</dbReference>
<dbReference type="KEGG" id="hat:RC74_03425"/>
<dbReference type="RefSeq" id="WP_039002988.1">
    <property type="nucleotide sequence ID" value="NZ_CP014327.1"/>
</dbReference>
<proteinExistence type="predicted"/>
<accession>A0A126UWK8</accession>